<reference evidence="1" key="1">
    <citation type="journal article" date="2014" name="Front. Microbiol.">
        <title>High frequency of phylogenetically diverse reductive dehalogenase-homologous genes in deep subseafloor sedimentary metagenomes.</title>
        <authorList>
            <person name="Kawai M."/>
            <person name="Futagami T."/>
            <person name="Toyoda A."/>
            <person name="Takaki Y."/>
            <person name="Nishi S."/>
            <person name="Hori S."/>
            <person name="Arai W."/>
            <person name="Tsubouchi T."/>
            <person name="Morono Y."/>
            <person name="Uchiyama I."/>
            <person name="Ito T."/>
            <person name="Fujiyama A."/>
            <person name="Inagaki F."/>
            <person name="Takami H."/>
        </authorList>
    </citation>
    <scope>NUCLEOTIDE SEQUENCE</scope>
    <source>
        <strain evidence="1">Expedition CK06-06</strain>
    </source>
</reference>
<comment type="caution">
    <text evidence="1">The sequence shown here is derived from an EMBL/GenBank/DDBJ whole genome shotgun (WGS) entry which is preliminary data.</text>
</comment>
<sequence>VEMSGGKIWVESEWVKGSRFTFTLPLATSG</sequence>
<proteinExistence type="predicted"/>
<gene>
    <name evidence="1" type="ORF">S06H3_17079</name>
</gene>
<evidence type="ECO:0000313" key="1">
    <source>
        <dbReference type="EMBL" id="GAI04511.1"/>
    </source>
</evidence>
<accession>X1LF98</accession>
<dbReference type="AlphaFoldDB" id="X1LF98"/>
<dbReference type="EMBL" id="BARV01008505">
    <property type="protein sequence ID" value="GAI04511.1"/>
    <property type="molecule type" value="Genomic_DNA"/>
</dbReference>
<dbReference type="InterPro" id="IPR036890">
    <property type="entry name" value="HATPase_C_sf"/>
</dbReference>
<evidence type="ECO:0008006" key="2">
    <source>
        <dbReference type="Google" id="ProtNLM"/>
    </source>
</evidence>
<protein>
    <recommendedName>
        <fullName evidence="2">Histidine kinase/HSP90-like ATPase domain-containing protein</fullName>
    </recommendedName>
</protein>
<dbReference type="SUPFAM" id="SSF55874">
    <property type="entry name" value="ATPase domain of HSP90 chaperone/DNA topoisomerase II/histidine kinase"/>
    <property type="match status" value="1"/>
</dbReference>
<name>X1LF98_9ZZZZ</name>
<dbReference type="Gene3D" id="3.30.565.10">
    <property type="entry name" value="Histidine kinase-like ATPase, C-terminal domain"/>
    <property type="match status" value="1"/>
</dbReference>
<feature type="non-terminal residue" evidence="1">
    <location>
        <position position="1"/>
    </location>
</feature>
<organism evidence="1">
    <name type="scientific">marine sediment metagenome</name>
    <dbReference type="NCBI Taxonomy" id="412755"/>
    <lineage>
        <taxon>unclassified sequences</taxon>
        <taxon>metagenomes</taxon>
        <taxon>ecological metagenomes</taxon>
    </lineage>
</organism>